<dbReference type="EMBL" id="LT841305">
    <property type="protein sequence ID" value="SMH66705.1"/>
    <property type="molecule type" value="Genomic_DNA"/>
</dbReference>
<feature type="compositionally biased region" description="Polar residues" evidence="1">
    <location>
        <begin position="129"/>
        <end position="150"/>
    </location>
</feature>
<reference evidence="3 4" key="3">
    <citation type="submission" date="2017-03" db="EMBL/GenBank/DDBJ databases">
        <authorList>
            <person name="Regsiter A."/>
            <person name="William W."/>
        </authorList>
    </citation>
    <scope>NUCLEOTIDE SEQUENCE [LARGE SCALE GENOMIC DNA]</scope>
    <source>
        <strain evidence="3">PRJEB5721</strain>
    </source>
</reference>
<sequence length="271" mass="29604">MRKRTAESGGRPVWAATWRKWGTGLEEGRVIKGATETAKADMAGVMLWALSATGVIISWWQQAVRQVPCWAGAPRACSQRGICVPCAATPVIDRAHSAGAASTGVTIQGNSRSRAIKAIRRTNGRKTRTVPQSQDVSPAITTQRPSNVNALPSPRLRAALPALTGAPLIHGFILPLQPSGFVSLSRRRDPPSLAGGPRNGRPAPGSPGRGKLPPPLAQTLIHWVRRLKERKEEAIAVVGEKRYRIWAIYVGCRYQYVDRSYREAEVRWEDI</sequence>
<dbReference type="EMBL" id="CCCS020000006">
    <property type="protein sequence ID" value="CDQ08947.1"/>
    <property type="molecule type" value="Genomic_DNA"/>
</dbReference>
<dbReference type="Proteomes" id="UP000193925">
    <property type="component" value="Chromosome AFERRI"/>
</dbReference>
<gene>
    <name evidence="2" type="ORF">AFERRI_140012</name>
    <name evidence="3" type="ORF">AFERRI_40054</name>
</gene>
<keyword evidence="4" id="KW-1185">Reference proteome</keyword>
<name>A0A060UJV7_9PROT</name>
<proteinExistence type="predicted"/>
<evidence type="ECO:0000313" key="3">
    <source>
        <dbReference type="EMBL" id="SMH66705.1"/>
    </source>
</evidence>
<feature type="region of interest" description="Disordered" evidence="1">
    <location>
        <begin position="185"/>
        <end position="215"/>
    </location>
</feature>
<feature type="region of interest" description="Disordered" evidence="1">
    <location>
        <begin position="121"/>
        <end position="152"/>
    </location>
</feature>
<dbReference type="AlphaFoldDB" id="A0A060UJV7"/>
<protein>
    <submittedName>
        <fullName evidence="2">Cyclopropane-fatty-acyl-phospholipid synthase</fullName>
    </submittedName>
</protein>
<accession>A0A060UJV7</accession>
<evidence type="ECO:0000256" key="1">
    <source>
        <dbReference type="SAM" id="MobiDB-lite"/>
    </source>
</evidence>
<organism evidence="2">
    <name type="scientific">Acidithiobacillus ferrivorans</name>
    <dbReference type="NCBI Taxonomy" id="160808"/>
    <lineage>
        <taxon>Bacteria</taxon>
        <taxon>Pseudomonadati</taxon>
        <taxon>Pseudomonadota</taxon>
        <taxon>Acidithiobacillia</taxon>
        <taxon>Acidithiobacillales</taxon>
        <taxon>Acidithiobacillaceae</taxon>
        <taxon>Acidithiobacillus</taxon>
    </lineage>
</organism>
<evidence type="ECO:0000313" key="4">
    <source>
        <dbReference type="Proteomes" id="UP000193925"/>
    </source>
</evidence>
<evidence type="ECO:0000313" key="2">
    <source>
        <dbReference type="EMBL" id="CDQ08947.1"/>
    </source>
</evidence>
<reference evidence="2" key="2">
    <citation type="submission" date="2014-07" db="EMBL/GenBank/DDBJ databases">
        <title>Initial genome analysis of the psychrotolerant acidophile Acidithiobacillus ferrivorans CF27: insights into iron and sulfur oxidation pathways and into biofilm formation.</title>
        <authorList>
            <person name="Talla E."/>
            <person name="Hedrich S."/>
            <person name="Mangenot S."/>
            <person name="Ji B."/>
            <person name="Johnson D.B."/>
            <person name="Barbe V."/>
            <person name="Bonnefoy V."/>
        </authorList>
    </citation>
    <scope>NUCLEOTIDE SEQUENCE [LARGE SCALE GENOMIC DNA]</scope>
    <source>
        <strain evidence="2">CF27</strain>
    </source>
</reference>
<reference evidence="2" key="1">
    <citation type="submission" date="2014-03" db="EMBL/GenBank/DDBJ databases">
        <authorList>
            <person name="Genoscope - CEA"/>
        </authorList>
    </citation>
    <scope>NUCLEOTIDE SEQUENCE [LARGE SCALE GENOMIC DNA]</scope>
    <source>
        <strain evidence="2">CF27</strain>
    </source>
</reference>